<evidence type="ECO:0000313" key="2">
    <source>
        <dbReference type="Proteomes" id="UP001153555"/>
    </source>
</evidence>
<proteinExistence type="predicted"/>
<accession>A0A9N7MLR6</accession>
<reference evidence="1" key="1">
    <citation type="submission" date="2019-12" db="EMBL/GenBank/DDBJ databases">
        <authorList>
            <person name="Scholes J."/>
        </authorList>
    </citation>
    <scope>NUCLEOTIDE SEQUENCE</scope>
</reference>
<gene>
    <name evidence="1" type="ORF">SHERM_10211</name>
</gene>
<organism evidence="1 2">
    <name type="scientific">Striga hermonthica</name>
    <name type="common">Purple witchweed</name>
    <name type="synonym">Buchnera hermonthica</name>
    <dbReference type="NCBI Taxonomy" id="68872"/>
    <lineage>
        <taxon>Eukaryota</taxon>
        <taxon>Viridiplantae</taxon>
        <taxon>Streptophyta</taxon>
        <taxon>Embryophyta</taxon>
        <taxon>Tracheophyta</taxon>
        <taxon>Spermatophyta</taxon>
        <taxon>Magnoliopsida</taxon>
        <taxon>eudicotyledons</taxon>
        <taxon>Gunneridae</taxon>
        <taxon>Pentapetalae</taxon>
        <taxon>asterids</taxon>
        <taxon>lamiids</taxon>
        <taxon>Lamiales</taxon>
        <taxon>Orobanchaceae</taxon>
        <taxon>Buchnereae</taxon>
        <taxon>Striga</taxon>
    </lineage>
</organism>
<evidence type="ECO:0000313" key="1">
    <source>
        <dbReference type="EMBL" id="CAA0807486.1"/>
    </source>
</evidence>
<dbReference type="PANTHER" id="PTHR34023:SF4">
    <property type="entry name" value="RNASE H TYPE-1 DOMAIN-CONTAINING PROTEIN"/>
    <property type="match status" value="1"/>
</dbReference>
<dbReference type="OrthoDB" id="1436258at2759"/>
<comment type="caution">
    <text evidence="1">The sequence shown here is derived from an EMBL/GenBank/DDBJ whole genome shotgun (WGS) entry which is preliminary data.</text>
</comment>
<keyword evidence="2" id="KW-1185">Reference proteome</keyword>
<dbReference type="Proteomes" id="UP001153555">
    <property type="component" value="Unassembled WGS sequence"/>
</dbReference>
<sequence length="315" mass="35148">MGRLSDVATSLVPPEDIELPVAAFSSDNHGWAWHYFAHLLPHLSSSASCHKCPLLEETLLYVLRDCPAASQVWLRLVPVAAQPRLFCLHFRTWLTSNLFSRPYVLVDDDSWECTFGVNLWKIWVWRNSLVFQSSEVDAFGKVRDIRAFVHSIVHFAEGARRVGSTGPTRVQRLDIAGVLYGLSWGYVRSLVEIGSGVVGALSGSCLTWDMSFRHLEAEVLDNASVVGFYESLGDASGVHTGLILGINDLLGHSWTIKVKHVFRKTNFATDHMASFVADGLVGYHVFHDPPDGVRQWLRHDLIGVSYSRNVCDLNS</sequence>
<evidence type="ECO:0008006" key="3">
    <source>
        <dbReference type="Google" id="ProtNLM"/>
    </source>
</evidence>
<dbReference type="AlphaFoldDB" id="A0A9N7MLR6"/>
<dbReference type="PANTHER" id="PTHR34023">
    <property type="entry name" value="RNASE H DOMAIN-CONTAINING PROTEIN"/>
    <property type="match status" value="1"/>
</dbReference>
<dbReference type="EMBL" id="CACSLK010001140">
    <property type="protein sequence ID" value="CAA0807486.1"/>
    <property type="molecule type" value="Genomic_DNA"/>
</dbReference>
<name>A0A9N7MLR6_STRHE</name>
<protein>
    <recommendedName>
        <fullName evidence="3">RNase H type-1 domain-containing protein</fullName>
    </recommendedName>
</protein>